<reference evidence="1 2" key="1">
    <citation type="journal article" date="2021" name="BMC Genomics">
        <title>Datura genome reveals duplications of psychoactive alkaloid biosynthetic genes and high mutation rate following tissue culture.</title>
        <authorList>
            <person name="Rajewski A."/>
            <person name="Carter-House D."/>
            <person name="Stajich J."/>
            <person name="Litt A."/>
        </authorList>
    </citation>
    <scope>NUCLEOTIDE SEQUENCE [LARGE SCALE GENOMIC DNA]</scope>
    <source>
        <strain evidence="1">AR-01</strain>
    </source>
</reference>
<comment type="caution">
    <text evidence="1">The sequence shown here is derived from an EMBL/GenBank/DDBJ whole genome shotgun (WGS) entry which is preliminary data.</text>
</comment>
<name>A0ABS8VN89_DATST</name>
<proteinExistence type="predicted"/>
<protein>
    <submittedName>
        <fullName evidence="1">Uncharacterized protein</fullName>
    </submittedName>
</protein>
<organism evidence="1 2">
    <name type="scientific">Datura stramonium</name>
    <name type="common">Jimsonweed</name>
    <name type="synonym">Common thornapple</name>
    <dbReference type="NCBI Taxonomy" id="4076"/>
    <lineage>
        <taxon>Eukaryota</taxon>
        <taxon>Viridiplantae</taxon>
        <taxon>Streptophyta</taxon>
        <taxon>Embryophyta</taxon>
        <taxon>Tracheophyta</taxon>
        <taxon>Spermatophyta</taxon>
        <taxon>Magnoliopsida</taxon>
        <taxon>eudicotyledons</taxon>
        <taxon>Gunneridae</taxon>
        <taxon>Pentapetalae</taxon>
        <taxon>asterids</taxon>
        <taxon>lamiids</taxon>
        <taxon>Solanales</taxon>
        <taxon>Solanaceae</taxon>
        <taxon>Solanoideae</taxon>
        <taxon>Datureae</taxon>
        <taxon>Datura</taxon>
    </lineage>
</organism>
<gene>
    <name evidence="1" type="ORF">HAX54_040897</name>
</gene>
<evidence type="ECO:0000313" key="1">
    <source>
        <dbReference type="EMBL" id="MCE0482276.1"/>
    </source>
</evidence>
<evidence type="ECO:0000313" key="2">
    <source>
        <dbReference type="Proteomes" id="UP000823775"/>
    </source>
</evidence>
<accession>A0ABS8VN89</accession>
<dbReference type="EMBL" id="JACEIK010005837">
    <property type="protein sequence ID" value="MCE0482276.1"/>
    <property type="molecule type" value="Genomic_DNA"/>
</dbReference>
<sequence>MVGFVEGFDGGAVVEGSMMGLLAAVDSMTERSGDVPSSIPSKLTTVSGMIPPEFFSSCLGSEGTFKESVSKTVPSFGAGAFTWLVEDGTRPILSSSSFSYKSVSTKMLESSKII</sequence>
<keyword evidence="2" id="KW-1185">Reference proteome</keyword>
<dbReference type="Proteomes" id="UP000823775">
    <property type="component" value="Unassembled WGS sequence"/>
</dbReference>